<name>A0A7J7UGC6_PIPKU</name>
<keyword evidence="2" id="KW-1133">Transmembrane helix</keyword>
<keyword evidence="4" id="KW-1185">Reference proteome</keyword>
<accession>A0A7J7UGC6</accession>
<keyword evidence="2" id="KW-0812">Transmembrane</keyword>
<comment type="caution">
    <text evidence="3">The sequence shown here is derived from an EMBL/GenBank/DDBJ whole genome shotgun (WGS) entry which is preliminary data.</text>
</comment>
<evidence type="ECO:0000313" key="3">
    <source>
        <dbReference type="EMBL" id="KAF6311940.1"/>
    </source>
</evidence>
<dbReference type="EMBL" id="JACAGB010000020">
    <property type="protein sequence ID" value="KAF6311940.1"/>
    <property type="molecule type" value="Genomic_DNA"/>
</dbReference>
<feature type="transmembrane region" description="Helical" evidence="2">
    <location>
        <begin position="30"/>
        <end position="53"/>
    </location>
</feature>
<sequence length="128" mass="14739">MPTDCPGGPGTNCIFDTHIPFFLSITTLNWHVSIIRIFFRVLFLKKYIFINFLQRGRERDSKKHRSAASCTAPTGDVPTTKAHALDQNQTWDPSVRRLTLYLLSQADLGRILFLDHYLDFLSKEPLKD</sequence>
<evidence type="ECO:0000256" key="1">
    <source>
        <dbReference type="SAM" id="MobiDB-lite"/>
    </source>
</evidence>
<keyword evidence="2" id="KW-0472">Membrane</keyword>
<feature type="region of interest" description="Disordered" evidence="1">
    <location>
        <begin position="63"/>
        <end position="82"/>
    </location>
</feature>
<dbReference type="AlphaFoldDB" id="A0A7J7UGC6"/>
<proteinExistence type="predicted"/>
<organism evidence="3 4">
    <name type="scientific">Pipistrellus kuhlii</name>
    <name type="common">Kuhl's pipistrelle</name>
    <dbReference type="NCBI Taxonomy" id="59472"/>
    <lineage>
        <taxon>Eukaryota</taxon>
        <taxon>Metazoa</taxon>
        <taxon>Chordata</taxon>
        <taxon>Craniata</taxon>
        <taxon>Vertebrata</taxon>
        <taxon>Euteleostomi</taxon>
        <taxon>Mammalia</taxon>
        <taxon>Eutheria</taxon>
        <taxon>Laurasiatheria</taxon>
        <taxon>Chiroptera</taxon>
        <taxon>Yangochiroptera</taxon>
        <taxon>Vespertilionidae</taxon>
        <taxon>Pipistrellus</taxon>
    </lineage>
</organism>
<protein>
    <submittedName>
        <fullName evidence="3">Uncharacterized protein</fullName>
    </submittedName>
</protein>
<evidence type="ECO:0000313" key="4">
    <source>
        <dbReference type="Proteomes" id="UP000558488"/>
    </source>
</evidence>
<evidence type="ECO:0000256" key="2">
    <source>
        <dbReference type="SAM" id="Phobius"/>
    </source>
</evidence>
<dbReference type="Proteomes" id="UP000558488">
    <property type="component" value="Unassembled WGS sequence"/>
</dbReference>
<gene>
    <name evidence="3" type="ORF">mPipKuh1_009124</name>
</gene>
<reference evidence="3 4" key="1">
    <citation type="journal article" date="2020" name="Nature">
        <title>Six reference-quality genomes reveal evolution of bat adaptations.</title>
        <authorList>
            <person name="Jebb D."/>
            <person name="Huang Z."/>
            <person name="Pippel M."/>
            <person name="Hughes G.M."/>
            <person name="Lavrichenko K."/>
            <person name="Devanna P."/>
            <person name="Winkler S."/>
            <person name="Jermiin L.S."/>
            <person name="Skirmuntt E.C."/>
            <person name="Katzourakis A."/>
            <person name="Burkitt-Gray L."/>
            <person name="Ray D.A."/>
            <person name="Sullivan K.A.M."/>
            <person name="Roscito J.G."/>
            <person name="Kirilenko B.M."/>
            <person name="Davalos L.M."/>
            <person name="Corthals A.P."/>
            <person name="Power M.L."/>
            <person name="Jones G."/>
            <person name="Ransome R.D."/>
            <person name="Dechmann D.K.N."/>
            <person name="Locatelli A.G."/>
            <person name="Puechmaille S.J."/>
            <person name="Fedrigo O."/>
            <person name="Jarvis E.D."/>
            <person name="Hiller M."/>
            <person name="Vernes S.C."/>
            <person name="Myers E.W."/>
            <person name="Teeling E.C."/>
        </authorList>
    </citation>
    <scope>NUCLEOTIDE SEQUENCE [LARGE SCALE GENOMIC DNA]</scope>
    <source>
        <strain evidence="3">MPipKuh1</strain>
        <tissue evidence="3">Flight muscle</tissue>
    </source>
</reference>